<protein>
    <recommendedName>
        <fullName evidence="4">DUF1449 family protein</fullName>
    </recommendedName>
</protein>
<evidence type="ECO:0008006" key="4">
    <source>
        <dbReference type="Google" id="ProtNLM"/>
    </source>
</evidence>
<dbReference type="KEGG" id="afs:AFR_41980"/>
<keyword evidence="1" id="KW-0812">Transmembrane</keyword>
<proteinExistence type="predicted"/>
<accession>U5WF44</accession>
<keyword evidence="3" id="KW-1185">Reference proteome</keyword>
<dbReference type="HOGENOM" id="CLU_086035_1_1_11"/>
<dbReference type="PATRIC" id="fig|1246995.3.peg.8494"/>
<feature type="transmembrane region" description="Helical" evidence="1">
    <location>
        <begin position="81"/>
        <end position="101"/>
    </location>
</feature>
<gene>
    <name evidence="2" type="ORF">AFR_41980</name>
</gene>
<evidence type="ECO:0000313" key="3">
    <source>
        <dbReference type="Proteomes" id="UP000017746"/>
    </source>
</evidence>
<dbReference type="EMBL" id="CP006272">
    <property type="protein sequence ID" value="AGZ46650.1"/>
    <property type="molecule type" value="Genomic_DNA"/>
</dbReference>
<sequence length="196" mass="20007">MGGFFEAALSFPAVIFTPLLVVVIGYWLVVIVGGADPDGDGDGGDAGGFLGFLGLGGVPASVVLSLLIAVAWFAALAGGELLGAIPAALVLAGALVAAWVITRLGVMLLRRLMPQGSEPSRADFVGLTGIIRTGRVTATFGQAEVHSRDGSSAIVQVRQAGTDDLRAGSIALLYDVDPDGEFFWVVPADIATSPDQ</sequence>
<dbReference type="Proteomes" id="UP000017746">
    <property type="component" value="Chromosome"/>
</dbReference>
<keyword evidence="1" id="KW-0472">Membrane</keyword>
<feature type="transmembrane region" description="Helical" evidence="1">
    <location>
        <begin position="47"/>
        <end position="75"/>
    </location>
</feature>
<name>U5WF44_9ACTN</name>
<dbReference type="eggNOG" id="ENOG50315GV">
    <property type="taxonomic scope" value="Bacteria"/>
</dbReference>
<reference evidence="2 3" key="1">
    <citation type="journal article" date="2014" name="J. Biotechnol.">
        <title>Complete genome sequence of the actinobacterium Actinoplanes friuliensis HAG 010964, producer of the lipopeptide antibiotic friulimycin.</title>
        <authorList>
            <person name="Ruckert C."/>
            <person name="Szczepanowski R."/>
            <person name="Albersmeier A."/>
            <person name="Goesmann A."/>
            <person name="Fischer N."/>
            <person name="Steinkamper A."/>
            <person name="Puhler A."/>
            <person name="Biener R."/>
            <person name="Schwartz D."/>
            <person name="Kalinowski J."/>
        </authorList>
    </citation>
    <scope>NUCLEOTIDE SEQUENCE [LARGE SCALE GENOMIC DNA]</scope>
    <source>
        <strain evidence="2 3">DSM 7358</strain>
    </source>
</reference>
<organism evidence="2 3">
    <name type="scientific">Actinoplanes friuliensis DSM 7358</name>
    <dbReference type="NCBI Taxonomy" id="1246995"/>
    <lineage>
        <taxon>Bacteria</taxon>
        <taxon>Bacillati</taxon>
        <taxon>Actinomycetota</taxon>
        <taxon>Actinomycetes</taxon>
        <taxon>Micromonosporales</taxon>
        <taxon>Micromonosporaceae</taxon>
        <taxon>Actinoplanes</taxon>
    </lineage>
</organism>
<dbReference type="OrthoDB" id="3388214at2"/>
<dbReference type="STRING" id="1246995.AFR_41980"/>
<evidence type="ECO:0000313" key="2">
    <source>
        <dbReference type="EMBL" id="AGZ46650.1"/>
    </source>
</evidence>
<feature type="transmembrane region" description="Helical" evidence="1">
    <location>
        <begin position="12"/>
        <end position="35"/>
    </location>
</feature>
<keyword evidence="1" id="KW-1133">Transmembrane helix</keyword>
<evidence type="ECO:0000256" key="1">
    <source>
        <dbReference type="SAM" id="Phobius"/>
    </source>
</evidence>
<dbReference type="AlphaFoldDB" id="U5WF44"/>